<dbReference type="AlphaFoldDB" id="A0A2R4WML1"/>
<reference evidence="3 4" key="1">
    <citation type="submission" date="2018-04" db="EMBL/GenBank/DDBJ databases">
        <title>Methylobacterium sp. PR1016A genome.</title>
        <authorList>
            <person name="Park W."/>
        </authorList>
    </citation>
    <scope>NUCLEOTIDE SEQUENCE [LARGE SCALE GENOMIC DNA]</scope>
    <source>
        <strain evidence="3 4">PR1016A</strain>
    </source>
</reference>
<organism evidence="3 4">
    <name type="scientific">Methylobacterium currus</name>
    <dbReference type="NCBI Taxonomy" id="2051553"/>
    <lineage>
        <taxon>Bacteria</taxon>
        <taxon>Pseudomonadati</taxon>
        <taxon>Pseudomonadota</taxon>
        <taxon>Alphaproteobacteria</taxon>
        <taxon>Hyphomicrobiales</taxon>
        <taxon>Methylobacteriaceae</taxon>
        <taxon>Methylobacterium</taxon>
    </lineage>
</organism>
<protein>
    <recommendedName>
        <fullName evidence="2">FAD/NAD(P)-binding domain-containing protein</fullName>
    </recommendedName>
</protein>
<dbReference type="PRINTS" id="PR00411">
    <property type="entry name" value="PNDRDTASEI"/>
</dbReference>
<feature type="domain" description="FAD/NAD(P)-binding" evidence="2">
    <location>
        <begin position="78"/>
        <end position="204"/>
    </location>
</feature>
<feature type="compositionally biased region" description="Polar residues" evidence="1">
    <location>
        <begin position="227"/>
        <end position="237"/>
    </location>
</feature>
<name>A0A2R4WML1_9HYPH</name>
<dbReference type="PANTHER" id="PTHR43014">
    <property type="entry name" value="MERCURIC REDUCTASE"/>
    <property type="match status" value="1"/>
</dbReference>
<dbReference type="GO" id="GO:0050660">
    <property type="term" value="F:flavin adenine dinucleotide binding"/>
    <property type="evidence" value="ECO:0007669"/>
    <property type="project" value="TreeGrafter"/>
</dbReference>
<evidence type="ECO:0000259" key="2">
    <source>
        <dbReference type="Pfam" id="PF07992"/>
    </source>
</evidence>
<dbReference type="EMBL" id="CP028843">
    <property type="protein sequence ID" value="AWB22766.1"/>
    <property type="molecule type" value="Genomic_DNA"/>
</dbReference>
<dbReference type="InterPro" id="IPR023753">
    <property type="entry name" value="FAD/NAD-binding_dom"/>
</dbReference>
<dbReference type="PRINTS" id="PR00368">
    <property type="entry name" value="FADPNR"/>
</dbReference>
<dbReference type="OrthoDB" id="9776382at2"/>
<gene>
    <name evidence="3" type="ORF">DA075_19175</name>
</gene>
<dbReference type="Gene3D" id="3.50.50.60">
    <property type="entry name" value="FAD/NAD(P)-binding domain"/>
    <property type="match status" value="2"/>
</dbReference>
<dbReference type="SUPFAM" id="SSF51905">
    <property type="entry name" value="FAD/NAD(P)-binding domain"/>
    <property type="match status" value="1"/>
</dbReference>
<dbReference type="Pfam" id="PF07992">
    <property type="entry name" value="Pyr_redox_2"/>
    <property type="match status" value="1"/>
</dbReference>
<feature type="compositionally biased region" description="Polar residues" evidence="1">
    <location>
        <begin position="258"/>
        <end position="270"/>
    </location>
</feature>
<evidence type="ECO:0000313" key="4">
    <source>
        <dbReference type="Proteomes" id="UP000244755"/>
    </source>
</evidence>
<dbReference type="GO" id="GO:0003955">
    <property type="term" value="F:NAD(P)H dehydrogenase (quinone) activity"/>
    <property type="evidence" value="ECO:0007669"/>
    <property type="project" value="TreeGrafter"/>
</dbReference>
<accession>A0A2R4WML1</accession>
<dbReference type="InterPro" id="IPR036188">
    <property type="entry name" value="FAD/NAD-bd_sf"/>
</dbReference>
<dbReference type="Proteomes" id="UP000244755">
    <property type="component" value="Chromosome 1"/>
</dbReference>
<proteinExistence type="predicted"/>
<sequence>MMIGRCGRMRLTGSCGSRPLMPGMSTSVRRQAGFAGACPGASQARNVSEVRVDMRHVVERKRAMVAGLVAMHLDTYRDSGAELVMGSARFTGPKTIAVDLNAGGEPVLTADTIVLNLGTRPAIPDVPGLREAEPLTNIEALELDALPDHLIVLGGGYVGLELAQAYRRFGSAVTVIERGERIASREDADVADELARLLAAEGIAPSKASTEPRILRQRRERFLFPRGSTTAKQSSTPAALPERHSRQTRTASAPWRTSHPSDASKAQAQRSKCPGSASRRGTPARPARPNWT</sequence>
<evidence type="ECO:0000313" key="3">
    <source>
        <dbReference type="EMBL" id="AWB22766.1"/>
    </source>
</evidence>
<dbReference type="KEGG" id="mee:DA075_19175"/>
<keyword evidence="4" id="KW-1185">Reference proteome</keyword>
<feature type="region of interest" description="Disordered" evidence="1">
    <location>
        <begin position="207"/>
        <end position="292"/>
    </location>
</feature>
<dbReference type="PANTHER" id="PTHR43014:SF2">
    <property type="entry name" value="MERCURIC REDUCTASE"/>
    <property type="match status" value="1"/>
</dbReference>
<evidence type="ECO:0000256" key="1">
    <source>
        <dbReference type="SAM" id="MobiDB-lite"/>
    </source>
</evidence>